<feature type="non-terminal residue" evidence="10">
    <location>
        <position position="1"/>
    </location>
</feature>
<dbReference type="PRINTS" id="PR01008">
    <property type="entry name" value="FLGLRINGFLGH"/>
</dbReference>
<evidence type="ECO:0000256" key="2">
    <source>
        <dbReference type="ARBA" id="ARBA00004117"/>
    </source>
</evidence>
<dbReference type="GO" id="GO:0003774">
    <property type="term" value="F:cytoskeletal motor activity"/>
    <property type="evidence" value="ECO:0007669"/>
    <property type="project" value="InterPro"/>
</dbReference>
<dbReference type="InterPro" id="IPR000527">
    <property type="entry name" value="Flag_Lring"/>
</dbReference>
<evidence type="ECO:0000313" key="10">
    <source>
        <dbReference type="EMBL" id="TXH81406.1"/>
    </source>
</evidence>
<accession>A0A5C7SEL8</accession>
<sequence length="41" mass="4655">ANTVQSTQVADARIEYRGSGFIDESNTMGWLQRFFVAIMPF</sequence>
<dbReference type="PANTHER" id="PTHR34933:SF3">
    <property type="entry name" value="FLAGELLAR L-RING PROTEIN"/>
    <property type="match status" value="1"/>
</dbReference>
<dbReference type="PANTHER" id="PTHR34933">
    <property type="entry name" value="FLAGELLAR L-RING PROTEIN"/>
    <property type="match status" value="1"/>
</dbReference>
<gene>
    <name evidence="10" type="ORF">E6Q80_17325</name>
</gene>
<keyword evidence="10" id="KW-0966">Cell projection</keyword>
<evidence type="ECO:0000256" key="6">
    <source>
        <dbReference type="ARBA" id="ARBA00022729"/>
    </source>
</evidence>
<evidence type="ECO:0000256" key="1">
    <source>
        <dbReference type="ARBA" id="ARBA00002591"/>
    </source>
</evidence>
<comment type="subcellular location">
    <subcellularLocation>
        <location evidence="2">Bacterial flagellum basal body</location>
    </subcellularLocation>
    <subcellularLocation>
        <location evidence="3">Membrane</location>
    </subcellularLocation>
</comment>
<name>A0A5C7SEL8_THASP</name>
<keyword evidence="10" id="KW-0282">Flagellum</keyword>
<comment type="similarity">
    <text evidence="4">Belongs to the FlgH family.</text>
</comment>
<keyword evidence="9" id="KW-0998">Cell outer membrane</keyword>
<keyword evidence="10" id="KW-0969">Cilium</keyword>
<proteinExistence type="inferred from homology"/>
<reference evidence="10 11" key="1">
    <citation type="submission" date="2018-09" db="EMBL/GenBank/DDBJ databases">
        <title>Metagenome Assembled Genomes from an Advanced Water Purification Facility.</title>
        <authorList>
            <person name="Stamps B.W."/>
            <person name="Spear J.R."/>
        </authorList>
    </citation>
    <scope>NUCLEOTIDE SEQUENCE [LARGE SCALE GENOMIC DNA]</scope>
    <source>
        <strain evidence="10">Bin_27_1</strain>
    </source>
</reference>
<dbReference type="Proteomes" id="UP000321192">
    <property type="component" value="Unassembled WGS sequence"/>
</dbReference>
<comment type="caution">
    <text evidence="10">The sequence shown here is derived from an EMBL/GenBank/DDBJ whole genome shotgun (WGS) entry which is preliminary data.</text>
</comment>
<protein>
    <submittedName>
        <fullName evidence="10">Flagellar biosynthesis protein FlgH</fullName>
    </submittedName>
</protein>
<dbReference type="GO" id="GO:0071973">
    <property type="term" value="P:bacterial-type flagellum-dependent cell motility"/>
    <property type="evidence" value="ECO:0007669"/>
    <property type="project" value="InterPro"/>
</dbReference>
<evidence type="ECO:0000256" key="7">
    <source>
        <dbReference type="ARBA" id="ARBA00023136"/>
    </source>
</evidence>
<dbReference type="GO" id="GO:0009427">
    <property type="term" value="C:bacterial-type flagellum basal body, distal rod, L ring"/>
    <property type="evidence" value="ECO:0007669"/>
    <property type="project" value="InterPro"/>
</dbReference>
<keyword evidence="8" id="KW-0975">Bacterial flagellum</keyword>
<dbReference type="RefSeq" id="WP_276660705.1">
    <property type="nucleotide sequence ID" value="NZ_SSFD01000279.1"/>
</dbReference>
<comment type="subunit">
    <text evidence="5">The basal body constitutes a major portion of the flagellar organelle and consists of four rings (L,P,S, and M) mounted on a central rod.</text>
</comment>
<dbReference type="Pfam" id="PF02107">
    <property type="entry name" value="FlgH"/>
    <property type="match status" value="1"/>
</dbReference>
<evidence type="ECO:0000313" key="11">
    <source>
        <dbReference type="Proteomes" id="UP000321192"/>
    </source>
</evidence>
<organism evidence="10 11">
    <name type="scientific">Thauera aminoaromatica</name>
    <dbReference type="NCBI Taxonomy" id="164330"/>
    <lineage>
        <taxon>Bacteria</taxon>
        <taxon>Pseudomonadati</taxon>
        <taxon>Pseudomonadota</taxon>
        <taxon>Betaproteobacteria</taxon>
        <taxon>Rhodocyclales</taxon>
        <taxon>Zoogloeaceae</taxon>
        <taxon>Thauera</taxon>
    </lineage>
</organism>
<evidence type="ECO:0000256" key="5">
    <source>
        <dbReference type="ARBA" id="ARBA00011439"/>
    </source>
</evidence>
<evidence type="ECO:0000256" key="3">
    <source>
        <dbReference type="ARBA" id="ARBA00004370"/>
    </source>
</evidence>
<evidence type="ECO:0000256" key="4">
    <source>
        <dbReference type="ARBA" id="ARBA00006929"/>
    </source>
</evidence>
<evidence type="ECO:0000256" key="9">
    <source>
        <dbReference type="ARBA" id="ARBA00023237"/>
    </source>
</evidence>
<dbReference type="AlphaFoldDB" id="A0A5C7SEL8"/>
<dbReference type="GO" id="GO:0016020">
    <property type="term" value="C:membrane"/>
    <property type="evidence" value="ECO:0007669"/>
    <property type="project" value="UniProtKB-SubCell"/>
</dbReference>
<keyword evidence="7" id="KW-0472">Membrane</keyword>
<dbReference type="EMBL" id="SSFD01000279">
    <property type="protein sequence ID" value="TXH81406.1"/>
    <property type="molecule type" value="Genomic_DNA"/>
</dbReference>
<evidence type="ECO:0000256" key="8">
    <source>
        <dbReference type="ARBA" id="ARBA00023143"/>
    </source>
</evidence>
<keyword evidence="6" id="KW-0732">Signal</keyword>
<comment type="function">
    <text evidence="1">Assembles around the rod to form the L-ring and probably protects the motor/basal body from shearing forces during rotation.</text>
</comment>